<evidence type="ECO:0000313" key="2">
    <source>
        <dbReference type="Proteomes" id="UP000054359"/>
    </source>
</evidence>
<dbReference type="OrthoDB" id="6778006at2759"/>
<keyword evidence="2" id="KW-1185">Reference proteome</keyword>
<sequence>MFCIVKFLDFQEENEAEIVPTSWLNEDQSFCFWPP</sequence>
<reference evidence="1 2" key="1">
    <citation type="submission" date="2013-11" db="EMBL/GenBank/DDBJ databases">
        <title>Genome sequencing of Stegodyphus mimosarum.</title>
        <authorList>
            <person name="Bechsgaard J."/>
        </authorList>
    </citation>
    <scope>NUCLEOTIDE SEQUENCE [LARGE SCALE GENOMIC DNA]</scope>
</reference>
<dbReference type="Proteomes" id="UP000054359">
    <property type="component" value="Unassembled WGS sequence"/>
</dbReference>
<dbReference type="EMBL" id="KK112544">
    <property type="protein sequence ID" value="KFM57936.1"/>
    <property type="molecule type" value="Genomic_DNA"/>
</dbReference>
<organism evidence="1 2">
    <name type="scientific">Stegodyphus mimosarum</name>
    <name type="common">African social velvet spider</name>
    <dbReference type="NCBI Taxonomy" id="407821"/>
    <lineage>
        <taxon>Eukaryota</taxon>
        <taxon>Metazoa</taxon>
        <taxon>Ecdysozoa</taxon>
        <taxon>Arthropoda</taxon>
        <taxon>Chelicerata</taxon>
        <taxon>Arachnida</taxon>
        <taxon>Araneae</taxon>
        <taxon>Araneomorphae</taxon>
        <taxon>Entelegynae</taxon>
        <taxon>Eresoidea</taxon>
        <taxon>Eresidae</taxon>
        <taxon>Stegodyphus</taxon>
    </lineage>
</organism>
<proteinExistence type="predicted"/>
<accession>A0A087SYJ7</accession>
<dbReference type="AlphaFoldDB" id="A0A087SYJ7"/>
<name>A0A087SYJ7_STEMI</name>
<gene>
    <name evidence="1" type="ORF">X975_17403</name>
</gene>
<protein>
    <submittedName>
        <fullName evidence="1">Uncharacterized protein</fullName>
    </submittedName>
</protein>
<feature type="non-terminal residue" evidence="1">
    <location>
        <position position="35"/>
    </location>
</feature>
<evidence type="ECO:0000313" key="1">
    <source>
        <dbReference type="EMBL" id="KFM57936.1"/>
    </source>
</evidence>